<dbReference type="SMART" id="SM00355">
    <property type="entry name" value="ZnF_C2H2"/>
    <property type="match status" value="2"/>
</dbReference>
<evidence type="ECO:0000256" key="9">
    <source>
        <dbReference type="ARBA" id="ARBA00023136"/>
    </source>
</evidence>
<keyword evidence="4" id="KW-0336">GPI-anchor</keyword>
<keyword evidence="12" id="KW-0539">Nucleus</keyword>
<keyword evidence="10" id="KW-1015">Disulfide bond</keyword>
<dbReference type="SMART" id="SM00768">
    <property type="entry name" value="X8"/>
    <property type="match status" value="1"/>
</dbReference>
<dbReference type="Gene3D" id="3.30.160.60">
    <property type="entry name" value="Classic Zinc Finger"/>
    <property type="match status" value="1"/>
</dbReference>
<evidence type="ECO:0000256" key="11">
    <source>
        <dbReference type="ARBA" id="ARBA00023180"/>
    </source>
</evidence>
<evidence type="ECO:0000256" key="8">
    <source>
        <dbReference type="ARBA" id="ARBA00022833"/>
    </source>
</evidence>
<keyword evidence="9" id="KW-0472">Membrane</keyword>
<evidence type="ECO:0000256" key="7">
    <source>
        <dbReference type="ARBA" id="ARBA00022771"/>
    </source>
</evidence>
<feature type="domain" description="BED-type" evidence="15">
    <location>
        <begin position="7"/>
        <end position="66"/>
    </location>
</feature>
<feature type="compositionally biased region" description="Polar residues" evidence="14">
    <location>
        <begin position="238"/>
        <end position="252"/>
    </location>
</feature>
<dbReference type="PROSITE" id="PS00028">
    <property type="entry name" value="ZINC_FINGER_C2H2_1"/>
    <property type="match status" value="2"/>
</dbReference>
<evidence type="ECO:0000256" key="4">
    <source>
        <dbReference type="ARBA" id="ARBA00022622"/>
    </source>
</evidence>
<keyword evidence="8" id="KW-0862">Zinc</keyword>
<dbReference type="PANTHER" id="PTHR23215:SF0">
    <property type="entry name" value="BUB3-INTERACTING AND GLEBS MOTIF-CONTAINING PROTEIN ZNF207"/>
    <property type="match status" value="1"/>
</dbReference>
<evidence type="ECO:0000256" key="12">
    <source>
        <dbReference type="ARBA" id="ARBA00023242"/>
    </source>
</evidence>
<keyword evidence="3" id="KW-1003">Cell membrane</keyword>
<evidence type="ECO:0000256" key="13">
    <source>
        <dbReference type="PROSITE-ProRule" id="PRU00027"/>
    </source>
</evidence>
<dbReference type="EMBL" id="SWLB01000008">
    <property type="protein sequence ID" value="KAF3335116.1"/>
    <property type="molecule type" value="Genomic_DNA"/>
</dbReference>
<dbReference type="Gene3D" id="1.20.58.1040">
    <property type="match status" value="1"/>
</dbReference>
<evidence type="ECO:0000259" key="15">
    <source>
        <dbReference type="PROSITE" id="PS50808"/>
    </source>
</evidence>
<reference evidence="16" key="1">
    <citation type="submission" date="2020-01" db="EMBL/GenBank/DDBJ databases">
        <title>Genome sequence of Kobresia littledalei, the first chromosome-level genome in the family Cyperaceae.</title>
        <authorList>
            <person name="Qu G."/>
        </authorList>
    </citation>
    <scope>NUCLEOTIDE SEQUENCE</scope>
    <source>
        <strain evidence="16">C.B.Clarke</strain>
        <tissue evidence="16">Leaf</tissue>
    </source>
</reference>
<dbReference type="CDD" id="cd20908">
    <property type="entry name" value="SUF4-like"/>
    <property type="match status" value="1"/>
</dbReference>
<keyword evidence="6" id="KW-0732">Signal</keyword>
<dbReference type="Proteomes" id="UP000623129">
    <property type="component" value="Unassembled WGS sequence"/>
</dbReference>
<name>A0A833R8Y4_9POAL</name>
<feature type="region of interest" description="Disordered" evidence="14">
    <location>
        <begin position="238"/>
        <end position="283"/>
    </location>
</feature>
<dbReference type="OrthoDB" id="1306014at2759"/>
<dbReference type="PROSITE" id="PS50808">
    <property type="entry name" value="ZF_BED"/>
    <property type="match status" value="1"/>
</dbReference>
<keyword evidence="7 13" id="KW-0863">Zinc-finger</keyword>
<evidence type="ECO:0000256" key="2">
    <source>
        <dbReference type="ARBA" id="ARBA00004609"/>
    </source>
</evidence>
<organism evidence="16 17">
    <name type="scientific">Carex littledalei</name>
    <dbReference type="NCBI Taxonomy" id="544730"/>
    <lineage>
        <taxon>Eukaryota</taxon>
        <taxon>Viridiplantae</taxon>
        <taxon>Streptophyta</taxon>
        <taxon>Embryophyta</taxon>
        <taxon>Tracheophyta</taxon>
        <taxon>Spermatophyta</taxon>
        <taxon>Magnoliopsida</taxon>
        <taxon>Liliopsida</taxon>
        <taxon>Poales</taxon>
        <taxon>Cyperaceae</taxon>
        <taxon>Cyperoideae</taxon>
        <taxon>Cariceae</taxon>
        <taxon>Carex</taxon>
        <taxon>Carex subgen. Euthyceras</taxon>
    </lineage>
</organism>
<dbReference type="Pfam" id="PF07983">
    <property type="entry name" value="X8"/>
    <property type="match status" value="1"/>
</dbReference>
<keyword evidence="5" id="KW-0479">Metal-binding</keyword>
<dbReference type="InterPro" id="IPR012946">
    <property type="entry name" value="X8"/>
</dbReference>
<dbReference type="GO" id="GO:0009506">
    <property type="term" value="C:plasmodesma"/>
    <property type="evidence" value="ECO:0007669"/>
    <property type="project" value="UniProtKB-ARBA"/>
</dbReference>
<dbReference type="FunFam" id="1.20.58.1040:FF:000001">
    <property type="entry name" value="Glucan endo-1,3-beta-glucosidase 4"/>
    <property type="match status" value="1"/>
</dbReference>
<evidence type="ECO:0000256" key="5">
    <source>
        <dbReference type="ARBA" id="ARBA00022723"/>
    </source>
</evidence>
<evidence type="ECO:0000313" key="17">
    <source>
        <dbReference type="Proteomes" id="UP000623129"/>
    </source>
</evidence>
<keyword evidence="11" id="KW-0325">Glycoprotein</keyword>
<evidence type="ECO:0000256" key="10">
    <source>
        <dbReference type="ARBA" id="ARBA00023157"/>
    </source>
</evidence>
<feature type="region of interest" description="Disordered" evidence="14">
    <location>
        <begin position="458"/>
        <end position="682"/>
    </location>
</feature>
<protein>
    <submittedName>
        <fullName evidence="16">Protein SUPPRESSOR OF FRI 4-like isoform X2</fullName>
    </submittedName>
</protein>
<evidence type="ECO:0000256" key="3">
    <source>
        <dbReference type="ARBA" id="ARBA00022475"/>
    </source>
</evidence>
<proteinExistence type="predicted"/>
<dbReference type="GO" id="GO:0006355">
    <property type="term" value="P:regulation of DNA-templated transcription"/>
    <property type="evidence" value="ECO:0007669"/>
    <property type="project" value="TreeGrafter"/>
</dbReference>
<evidence type="ECO:0000313" key="16">
    <source>
        <dbReference type="EMBL" id="KAF3335116.1"/>
    </source>
</evidence>
<dbReference type="GO" id="GO:0005886">
    <property type="term" value="C:plasma membrane"/>
    <property type="evidence" value="ECO:0007669"/>
    <property type="project" value="UniProtKB-SubCell"/>
</dbReference>
<dbReference type="GO" id="GO:0008270">
    <property type="term" value="F:zinc ion binding"/>
    <property type="evidence" value="ECO:0007669"/>
    <property type="project" value="UniProtKB-KW"/>
</dbReference>
<dbReference type="PANTHER" id="PTHR23215">
    <property type="entry name" value="ZINC FINGER PROTEIN 207"/>
    <property type="match status" value="1"/>
</dbReference>
<keyword evidence="4" id="KW-0449">Lipoprotein</keyword>
<dbReference type="InterPro" id="IPR003656">
    <property type="entry name" value="Znf_BED"/>
</dbReference>
<dbReference type="PRINTS" id="PR01217">
    <property type="entry name" value="PRICHEXTENSN"/>
</dbReference>
<dbReference type="AlphaFoldDB" id="A0A833R8Y4"/>
<keyword evidence="17" id="KW-1185">Reference proteome</keyword>
<dbReference type="InterPro" id="IPR013087">
    <property type="entry name" value="Znf_C2H2_type"/>
</dbReference>
<comment type="subcellular location">
    <subcellularLocation>
        <location evidence="2">Cell membrane</location>
        <topology evidence="2">Lipid-anchor</topology>
        <topology evidence="2">GPI-anchor</topology>
    </subcellularLocation>
    <subcellularLocation>
        <location evidence="1">Nucleus</location>
    </subcellularLocation>
</comment>
<sequence>MGKKKKRAVEKVFCYYCDREFDDEKILVQHQKAKHFKCHVCHKKLSTASGMTIHVLQVHKESVTKVPNAKPERESTEIEIFGMQGVPPEILAAHYGESEEDPSAKMTKVEAPTFTHNHNPLSTGMGMPPTYAAVVRPPPIFNPAFAVRPPPMWSMLPRGPQQPWFHQQQPLSIPVQPAASTLTQPLFPIQNIIPPTTTTTTAAMLGLQSAFQVAPPMPPPAVSQPLFPIATTTVASAPTNNGSSAGPVNANSPAGAAGNQGGSYTSMRTYASGPDTGGTSTMPPPEIANKAPTPAGQPGASEVYLVWDDEAMSMEERRMSLVKYQVHDETSQMNSIDAAIDRRISENARELRQVKKLTLIKYTPNYLKPKALHLLDDELSSPSDPSIGSPYFLPPFTDILGPTSSPSPTTISPPFCIYPPVTSTPPMFSPPPIVNPNPPEINPNPPIFVPSPPEVFPTPPTVNPNPPVVIPNPPEIAPSPPEITPNPNPNPPEAAPSPPEVTPNPPICNPSPPEGSAPSPPEVTPNPPIIYPSPPEGAPSPPEVIPNPPCLNPSPPEGAPSPPEVIPNPPCLNPSPPEGAPSPPEVTPNPPGLNPSPPEGAPSPPEVTPNPPGLNPSPPEGAPSPPEITPNPPTVNPNPSPPEITPNPPETSPGNPPTAVPGTPPEIITPPSPSPPTPSGFLPPVVLPPPFAPPTPTSAQGLWCVAKPSVPDPIMKEAMDYACGSGADCVSIEPKGACYEPDTLIAHASYAFNNYWQKTKAAGGTCDFGNTAMLITKDPSYDGCHFSLL</sequence>
<gene>
    <name evidence="16" type="ORF">FCM35_KLT19623</name>
</gene>
<accession>A0A833R8Y4</accession>
<feature type="compositionally biased region" description="Pro residues" evidence="14">
    <location>
        <begin position="458"/>
        <end position="678"/>
    </location>
</feature>
<evidence type="ECO:0000256" key="1">
    <source>
        <dbReference type="ARBA" id="ARBA00004123"/>
    </source>
</evidence>
<evidence type="ECO:0000256" key="14">
    <source>
        <dbReference type="SAM" id="MobiDB-lite"/>
    </source>
</evidence>
<dbReference type="GO" id="GO:0005634">
    <property type="term" value="C:nucleus"/>
    <property type="evidence" value="ECO:0007669"/>
    <property type="project" value="UniProtKB-SubCell"/>
</dbReference>
<dbReference type="GO" id="GO:0098552">
    <property type="term" value="C:side of membrane"/>
    <property type="evidence" value="ECO:0007669"/>
    <property type="project" value="UniProtKB-KW"/>
</dbReference>
<dbReference type="GO" id="GO:0003677">
    <property type="term" value="F:DNA binding"/>
    <property type="evidence" value="ECO:0007669"/>
    <property type="project" value="InterPro"/>
</dbReference>
<evidence type="ECO:0000256" key="6">
    <source>
        <dbReference type="ARBA" id="ARBA00022729"/>
    </source>
</evidence>
<comment type="caution">
    <text evidence="16">The sequence shown here is derived from an EMBL/GenBank/DDBJ whole genome shotgun (WGS) entry which is preliminary data.</text>
</comment>